<feature type="transmembrane region" description="Helical" evidence="1">
    <location>
        <begin position="9"/>
        <end position="25"/>
    </location>
</feature>
<name>A0A7C2NZ25_UNCW3</name>
<dbReference type="InterPro" id="IPR010397">
    <property type="entry name" value="DUF996"/>
</dbReference>
<gene>
    <name evidence="2" type="ORF">ENQ77_03745</name>
    <name evidence="3" type="ORF">ENU66_02575</name>
</gene>
<protein>
    <submittedName>
        <fullName evidence="2">DUF996 domain-containing protein</fullName>
    </submittedName>
</protein>
<evidence type="ECO:0000256" key="1">
    <source>
        <dbReference type="SAM" id="Phobius"/>
    </source>
</evidence>
<evidence type="ECO:0000313" key="2">
    <source>
        <dbReference type="EMBL" id="HEN27770.1"/>
    </source>
</evidence>
<accession>A0A7C2NZ25</accession>
<dbReference type="EMBL" id="DSOL01000112">
    <property type="protein sequence ID" value="HEN27770.1"/>
    <property type="molecule type" value="Genomic_DNA"/>
</dbReference>
<feature type="transmembrane region" description="Helical" evidence="1">
    <location>
        <begin position="31"/>
        <end position="48"/>
    </location>
</feature>
<organism evidence="2">
    <name type="scientific">candidate division WOR-3 bacterium</name>
    <dbReference type="NCBI Taxonomy" id="2052148"/>
    <lineage>
        <taxon>Bacteria</taxon>
        <taxon>Bacteria division WOR-3</taxon>
    </lineage>
</organism>
<proteinExistence type="predicted"/>
<keyword evidence="1" id="KW-0812">Transmembrane</keyword>
<evidence type="ECO:0000313" key="3">
    <source>
        <dbReference type="EMBL" id="HGL17207.1"/>
    </source>
</evidence>
<keyword evidence="1" id="KW-0472">Membrane</keyword>
<dbReference type="Pfam" id="PF06195">
    <property type="entry name" value="DUF996"/>
    <property type="match status" value="1"/>
</dbReference>
<feature type="transmembrane region" description="Helical" evidence="1">
    <location>
        <begin position="60"/>
        <end position="87"/>
    </location>
</feature>
<sequence>MEKIELKSIKYYGGIGVVLTLLGGIRRIGPLFRIAGIVLILIALSELAQKLKEDKIFRQYLIGVIINIVGTGFALIMAIITGAWSIAKTILWGSYGGYYEILSEIGFSFIFFLILVYAITILTNYFYRESLKIITNKTGKKTFSIAGDLLFYGAIGTVAILGVFAMYIGWIILSVAFFSLPDFVETGISEGQPPEVPQG</sequence>
<reference evidence="2" key="1">
    <citation type="journal article" date="2020" name="mSystems">
        <title>Genome- and Community-Level Interaction Insights into Carbon Utilization and Element Cycling Functions of Hydrothermarchaeota in Hydrothermal Sediment.</title>
        <authorList>
            <person name="Zhou Z."/>
            <person name="Liu Y."/>
            <person name="Xu W."/>
            <person name="Pan J."/>
            <person name="Luo Z.H."/>
            <person name="Li M."/>
        </authorList>
    </citation>
    <scope>NUCLEOTIDE SEQUENCE [LARGE SCALE GENOMIC DNA]</scope>
    <source>
        <strain evidence="2">SpSt-34</strain>
        <strain evidence="3">SpSt-69</strain>
    </source>
</reference>
<feature type="transmembrane region" description="Helical" evidence="1">
    <location>
        <begin position="149"/>
        <end position="173"/>
    </location>
</feature>
<feature type="transmembrane region" description="Helical" evidence="1">
    <location>
        <begin position="107"/>
        <end position="128"/>
    </location>
</feature>
<comment type="caution">
    <text evidence="2">The sequence shown here is derived from an EMBL/GenBank/DDBJ whole genome shotgun (WGS) entry which is preliminary data.</text>
</comment>
<dbReference type="EMBL" id="DTDJ01000022">
    <property type="protein sequence ID" value="HGL17207.1"/>
    <property type="molecule type" value="Genomic_DNA"/>
</dbReference>
<dbReference type="AlphaFoldDB" id="A0A7C2NZ25"/>
<keyword evidence="1" id="KW-1133">Transmembrane helix</keyword>